<feature type="region of interest" description="Disordered" evidence="7">
    <location>
        <begin position="235"/>
        <end position="320"/>
    </location>
</feature>
<dbReference type="InterPro" id="IPR016024">
    <property type="entry name" value="ARM-type_fold"/>
</dbReference>
<evidence type="ECO:0000259" key="8">
    <source>
        <dbReference type="SMART" id="SM01349"/>
    </source>
</evidence>
<dbReference type="GO" id="GO:0005815">
    <property type="term" value="C:microtubule organizing center"/>
    <property type="evidence" value="ECO:0007669"/>
    <property type="project" value="TreeGrafter"/>
</dbReference>
<dbReference type="SMART" id="SM01349">
    <property type="entry name" value="TOG"/>
    <property type="match status" value="2"/>
</dbReference>
<organism evidence="9 10">
    <name type="scientific">Pichia sorbitophila (strain ATCC MYA-4447 / BCRC 22081 / CBS 7064 / NBRC 10061 / NRRL Y-12695)</name>
    <name type="common">Hybrid yeast</name>
    <dbReference type="NCBI Taxonomy" id="559304"/>
    <lineage>
        <taxon>Eukaryota</taxon>
        <taxon>Fungi</taxon>
        <taxon>Dikarya</taxon>
        <taxon>Ascomycota</taxon>
        <taxon>Saccharomycotina</taxon>
        <taxon>Pichiomycetes</taxon>
        <taxon>Debaryomycetaceae</taxon>
        <taxon>Millerozyma</taxon>
    </lineage>
</organism>
<gene>
    <name evidence="9" type="primary">Piso0_005054</name>
    <name evidence="9" type="ORF">GNLVRS01_PISO0N06855g</name>
</gene>
<feature type="compositionally biased region" description="Basic and acidic residues" evidence="7">
    <location>
        <begin position="630"/>
        <end position="644"/>
    </location>
</feature>
<feature type="region of interest" description="Disordered" evidence="7">
    <location>
        <begin position="630"/>
        <end position="704"/>
    </location>
</feature>
<dbReference type="InParanoid" id="G8Y155"/>
<sequence length="1485" mass="166770">MGVISADGLYQLISSSDENYDQKSDGINDLKAFVKKDFVDVDQAPKYFEALSIAVDITNQGISVNAFSTLSHLVKRISMQEPNGTILKKQSYLVLPIIIGRLGDSKGSTRNAARKALEAYWFSAPKEVEDAIMDISLKHRNSAVVKESVVWLHHIIKNVSPHFKLTPFIPDLVRLLAVYNSSYHEDIIEVTKALLTDYYSMKHNRLYKFDLIKELDNQKVSGDILDYFVQGPSLDKPSRASNHPPRKNNVGENNFVSAGSTRVTVGGHSNHKHEQAGNNTSSTSDKMTHNNPAASAASTKPGRTEEEVKKSLPNMHGDSEIRNDKYNAAAELDPELEKLVLQYNYKIDDSIQPLRVDSPEHLYDMFNAMLPAFDGKETEFNWGAREKKIIESRSIIRGNSSWEYSSDLVVCLRELSDGICKGMSSLRTTLCSHTCHFVKECAIILKEKFDPLFDLFHPTLSKLCSSTKHISSSNANMAICAMFINSSYNHKLLMKILSASADKNVQPRSYSAVWLQIILLRFSESSAFLSYNGNIGMSGTDACSKVLMKLLADPNPNVRQTAKDAYWCFWSKFPSKAGVLLSKLDAKVVKGIGRSKPTHLSSNSVGLSSIANLNSKKSRPSIREAILSRNKELKTKQKDSRESSRPVSRINSAPPLVVDTGVSADHPDIHISGNNGGPHHATRSFSNPHVQNSELHKNHQKPVRASRVYSPIIAVTKNEEKTSAENEESVEKKDDDAENYETNDLSYEKEKDPILKFLSSDQPELIAEGVTLLKYAIMGEEDLDKGIIHLLRDISIKKQDLLKPLFMGTDQLFRKSSSFFAPDDFLRICFIVRQPFDERTIDLIISTMSVDQVYSSLIKLVSLSTNIGNIVDDNNLTMQIIRYKSTIIGSVINFMNRSLDKIPISDTHFMQILGNLLELVDLLKSTGIYESFSHLLKKMHSINPTIFESELSMLPSSAKEEIEYVVGIDGILDLGKDMTTTNIGSMFDLTKVIPDNNLGKISPLKAPSDLTMLMPVVKGPEKDFVLESQKNIAGNAHQQNTEKSEKENLSEAFEEKHDLSPFQDGKSSRHTDIESANDSMQIDRRLSNIDTDKKANQSHSGMSDADAKSDIASMRDEESRSFFLESDNLESVKLNYENGTSVAHSGYSNELADNFAQVKITEKSRSHSNNNSTIQSFIEKVDPLNRISNKNRPITIYSDSKKGSPQKVREYSYNDLNWFNFQLARVSTHRAMSSNDHFSITSFGVLCDRMMSSRLEEEDVVHILNYIRKYDHYDQELRDYFDKEGIKTLEKSLLCYFSDRSGISDSDWVHGLIILKQLFVSRIALPLESTWDILLRVSSASDILTDDLYEALGEVFDEILTGVYSTKAILSVILNSIASFGSDTSLGALCFSFESLYKLLSVGSLTLIINSELISQIDMAIHEYLNSPEVEVRRYVVSTYGRLLKSHRSAKHFDENDVNTEDSMESIMSKFTVPQKKLIEYYSRL</sequence>
<dbReference type="GO" id="GO:0051301">
    <property type="term" value="P:cell division"/>
    <property type="evidence" value="ECO:0007669"/>
    <property type="project" value="UniProtKB-KW"/>
</dbReference>
<comment type="subcellular location">
    <subcellularLocation>
        <location evidence="1">Cytoplasm</location>
        <location evidence="1">Cytoskeleton</location>
        <location evidence="1">Spindle</location>
    </subcellularLocation>
</comment>
<feature type="region of interest" description="Disordered" evidence="7">
    <location>
        <begin position="718"/>
        <end position="744"/>
    </location>
</feature>
<dbReference type="GO" id="GO:1990023">
    <property type="term" value="C:mitotic spindle midzone"/>
    <property type="evidence" value="ECO:0007669"/>
    <property type="project" value="TreeGrafter"/>
</dbReference>
<feature type="compositionally biased region" description="Polar residues" evidence="7">
    <location>
        <begin position="276"/>
        <end position="298"/>
    </location>
</feature>
<feature type="compositionally biased region" description="Basic and acidic residues" evidence="7">
    <location>
        <begin position="718"/>
        <end position="735"/>
    </location>
</feature>
<feature type="domain" description="TOG" evidence="8">
    <location>
        <begin position="357"/>
        <end position="598"/>
    </location>
</feature>
<evidence type="ECO:0000313" key="9">
    <source>
        <dbReference type="EMBL" id="CCE86558.1"/>
    </source>
</evidence>
<dbReference type="STRING" id="559304.G8Y155"/>
<dbReference type="GO" id="GO:0008017">
    <property type="term" value="F:microtubule binding"/>
    <property type="evidence" value="ECO:0007669"/>
    <property type="project" value="TreeGrafter"/>
</dbReference>
<evidence type="ECO:0000256" key="7">
    <source>
        <dbReference type="SAM" id="MobiDB-lite"/>
    </source>
</evidence>
<dbReference type="HOGENOM" id="CLU_261691_0_0_1"/>
<dbReference type="Proteomes" id="UP000005222">
    <property type="component" value="Chromosome N"/>
</dbReference>
<dbReference type="InterPro" id="IPR011989">
    <property type="entry name" value="ARM-like"/>
</dbReference>
<evidence type="ECO:0000256" key="3">
    <source>
        <dbReference type="ARBA" id="ARBA00016012"/>
    </source>
</evidence>
<keyword evidence="5" id="KW-0493">Microtubule</keyword>
<dbReference type="GO" id="GO:0090307">
    <property type="term" value="P:mitotic spindle assembly"/>
    <property type="evidence" value="ECO:0007669"/>
    <property type="project" value="TreeGrafter"/>
</dbReference>
<feature type="compositionally biased region" description="Polar residues" evidence="7">
    <location>
        <begin position="683"/>
        <end position="693"/>
    </location>
</feature>
<evidence type="ECO:0000313" key="10">
    <source>
        <dbReference type="Proteomes" id="UP000005222"/>
    </source>
</evidence>
<feature type="domain" description="TOG" evidence="8">
    <location>
        <begin position="1"/>
        <end position="237"/>
    </location>
</feature>
<dbReference type="EMBL" id="FO082046">
    <property type="protein sequence ID" value="CCE86558.1"/>
    <property type="molecule type" value="Genomic_DNA"/>
</dbReference>
<proteinExistence type="inferred from homology"/>
<keyword evidence="6" id="KW-0498">Mitosis</keyword>
<dbReference type="GO" id="GO:0005876">
    <property type="term" value="C:spindle microtubule"/>
    <property type="evidence" value="ECO:0007669"/>
    <property type="project" value="TreeGrafter"/>
</dbReference>
<dbReference type="PANTHER" id="PTHR21567:SF9">
    <property type="entry name" value="CLIP-ASSOCIATING PROTEIN"/>
    <property type="match status" value="1"/>
</dbReference>
<evidence type="ECO:0000256" key="6">
    <source>
        <dbReference type="ARBA" id="ARBA00022776"/>
    </source>
</evidence>
<keyword evidence="10" id="KW-1185">Reference proteome</keyword>
<dbReference type="GO" id="GO:0060172">
    <property type="term" value="P:astral microtubule depolymerization"/>
    <property type="evidence" value="ECO:0007669"/>
    <property type="project" value="TreeGrafter"/>
</dbReference>
<dbReference type="eggNOG" id="ENOG502QT5T">
    <property type="taxonomic scope" value="Eukaryota"/>
</dbReference>
<name>G8Y155_PICSO</name>
<dbReference type="InterPro" id="IPR024395">
    <property type="entry name" value="CLASP_N_dom"/>
</dbReference>
<dbReference type="OrthoDB" id="46159at2759"/>
<feature type="compositionally biased region" description="Basic and acidic residues" evidence="7">
    <location>
        <begin position="1081"/>
        <end position="1095"/>
    </location>
</feature>
<accession>G8Y155</accession>
<protein>
    <recommendedName>
        <fullName evidence="3">Protein STU1</fullName>
    </recommendedName>
</protein>
<feature type="compositionally biased region" description="Polar residues" evidence="7">
    <location>
        <begin position="250"/>
        <end position="263"/>
    </location>
</feature>
<dbReference type="PANTHER" id="PTHR21567">
    <property type="entry name" value="CLASP"/>
    <property type="match status" value="1"/>
</dbReference>
<feature type="compositionally biased region" description="Basic and acidic residues" evidence="7">
    <location>
        <begin position="1040"/>
        <end position="1059"/>
    </location>
</feature>
<evidence type="ECO:0000256" key="5">
    <source>
        <dbReference type="ARBA" id="ARBA00022701"/>
    </source>
</evidence>
<comment type="similarity">
    <text evidence="2">Belongs to the CLASP family.</text>
</comment>
<reference evidence="9 10" key="1">
    <citation type="journal article" date="2012" name="G3 (Bethesda)">
        <title>Pichia sorbitophila, an interspecies yeast hybrid reveals early steps of genome resolution following polyploidization.</title>
        <authorList>
            <person name="Leh Louis V."/>
            <person name="Despons L."/>
            <person name="Friedrich A."/>
            <person name="Martin T."/>
            <person name="Durrens P."/>
            <person name="Casaregola S."/>
            <person name="Neuveglise C."/>
            <person name="Fairhead C."/>
            <person name="Marck C."/>
            <person name="Cruz J.A."/>
            <person name="Straub M.L."/>
            <person name="Kugler V."/>
            <person name="Sacerdot C."/>
            <person name="Uzunov Z."/>
            <person name="Thierry A."/>
            <person name="Weiss S."/>
            <person name="Bleykasten C."/>
            <person name="De Montigny J."/>
            <person name="Jacques N."/>
            <person name="Jung P."/>
            <person name="Lemaire M."/>
            <person name="Mallet S."/>
            <person name="Morel G."/>
            <person name="Richard G.F."/>
            <person name="Sarkar A."/>
            <person name="Savel G."/>
            <person name="Schacherer J."/>
            <person name="Seret M.L."/>
            <person name="Talla E."/>
            <person name="Samson G."/>
            <person name="Jubin C."/>
            <person name="Poulain J."/>
            <person name="Vacherie B."/>
            <person name="Barbe V."/>
            <person name="Pelletier E."/>
            <person name="Sherman D.J."/>
            <person name="Westhof E."/>
            <person name="Weissenbach J."/>
            <person name="Baret P.V."/>
            <person name="Wincker P."/>
            <person name="Gaillardin C."/>
            <person name="Dujon B."/>
            <person name="Souciet J.L."/>
        </authorList>
    </citation>
    <scope>NUCLEOTIDE SEQUENCE [LARGE SCALE GENOMIC DNA]</scope>
    <source>
        <strain evidence="10">ATCC MYA-4447 / BCRC 22081 / CBS 7064 / NBRC 10061 / NRRL Y-12695</strain>
    </source>
</reference>
<dbReference type="InterPro" id="IPR034085">
    <property type="entry name" value="TOG"/>
</dbReference>
<feature type="region of interest" description="Disordered" evidence="7">
    <location>
        <begin position="1033"/>
        <end position="1113"/>
    </location>
</feature>
<evidence type="ECO:0000256" key="2">
    <source>
        <dbReference type="ARBA" id="ARBA00009549"/>
    </source>
</evidence>
<evidence type="ECO:0000256" key="4">
    <source>
        <dbReference type="ARBA" id="ARBA00022618"/>
    </source>
</evidence>
<keyword evidence="4" id="KW-0132">Cell division</keyword>
<dbReference type="GO" id="GO:0005881">
    <property type="term" value="C:cytoplasmic microtubule"/>
    <property type="evidence" value="ECO:0007669"/>
    <property type="project" value="TreeGrafter"/>
</dbReference>
<dbReference type="Pfam" id="PF12348">
    <property type="entry name" value="CLASP_N"/>
    <property type="match status" value="2"/>
</dbReference>
<dbReference type="OMA" id="AKECYWC"/>
<dbReference type="SUPFAM" id="SSF48371">
    <property type="entry name" value="ARM repeat"/>
    <property type="match status" value="1"/>
</dbReference>
<keyword evidence="6" id="KW-0131">Cell cycle</keyword>
<dbReference type="Gene3D" id="1.25.10.10">
    <property type="entry name" value="Leucine-rich Repeat Variant"/>
    <property type="match status" value="2"/>
</dbReference>
<evidence type="ECO:0000256" key="1">
    <source>
        <dbReference type="ARBA" id="ARBA00004186"/>
    </source>
</evidence>